<comment type="caution">
    <text evidence="2">The sequence shown here is derived from an EMBL/GenBank/DDBJ whole genome shotgun (WGS) entry which is preliminary data.</text>
</comment>
<dbReference type="Proteomes" id="UP000887013">
    <property type="component" value="Unassembled WGS sequence"/>
</dbReference>
<evidence type="ECO:0000313" key="2">
    <source>
        <dbReference type="EMBL" id="GFT53073.1"/>
    </source>
</evidence>
<keyword evidence="3" id="KW-1185">Reference proteome</keyword>
<evidence type="ECO:0008006" key="4">
    <source>
        <dbReference type="Google" id="ProtNLM"/>
    </source>
</evidence>
<keyword evidence="1" id="KW-0732">Signal</keyword>
<evidence type="ECO:0000313" key="3">
    <source>
        <dbReference type="Proteomes" id="UP000887013"/>
    </source>
</evidence>
<accession>A0A8X6P5S1</accession>
<feature type="signal peptide" evidence="1">
    <location>
        <begin position="1"/>
        <end position="16"/>
    </location>
</feature>
<sequence>MLNCFLLFGVLTVTNAFGPPAGPPSSPGGPDVDETLYPCYTSINCIYKGTDEHKRIEKCLDSLKTDDVQTALNWYDKNLKATDYKNVYDAIDQLYCDTDIKTRKFIFDKIGQGCVDIYSMGCERRFSQEVCDRWTETLECAMDLLSDLDEEGKCDIEEFEKGSL</sequence>
<name>A0A8X6P5S1_NEPPI</name>
<dbReference type="AlphaFoldDB" id="A0A8X6P5S1"/>
<organism evidence="2 3">
    <name type="scientific">Nephila pilipes</name>
    <name type="common">Giant wood spider</name>
    <name type="synonym">Nephila maculata</name>
    <dbReference type="NCBI Taxonomy" id="299642"/>
    <lineage>
        <taxon>Eukaryota</taxon>
        <taxon>Metazoa</taxon>
        <taxon>Ecdysozoa</taxon>
        <taxon>Arthropoda</taxon>
        <taxon>Chelicerata</taxon>
        <taxon>Arachnida</taxon>
        <taxon>Araneae</taxon>
        <taxon>Araneomorphae</taxon>
        <taxon>Entelegynae</taxon>
        <taxon>Araneoidea</taxon>
        <taxon>Nephilidae</taxon>
        <taxon>Nephila</taxon>
    </lineage>
</organism>
<protein>
    <recommendedName>
        <fullName evidence="4">DUF19 domain-containing protein</fullName>
    </recommendedName>
</protein>
<proteinExistence type="predicted"/>
<evidence type="ECO:0000256" key="1">
    <source>
        <dbReference type="SAM" id="SignalP"/>
    </source>
</evidence>
<dbReference type="EMBL" id="BMAW01112545">
    <property type="protein sequence ID" value="GFT53073.1"/>
    <property type="molecule type" value="Genomic_DNA"/>
</dbReference>
<gene>
    <name evidence="2" type="ORF">NPIL_118391</name>
</gene>
<reference evidence="2" key="1">
    <citation type="submission" date="2020-08" db="EMBL/GenBank/DDBJ databases">
        <title>Multicomponent nature underlies the extraordinary mechanical properties of spider dragline silk.</title>
        <authorList>
            <person name="Kono N."/>
            <person name="Nakamura H."/>
            <person name="Mori M."/>
            <person name="Yoshida Y."/>
            <person name="Ohtoshi R."/>
            <person name="Malay A.D."/>
            <person name="Moran D.A.P."/>
            <person name="Tomita M."/>
            <person name="Numata K."/>
            <person name="Arakawa K."/>
        </authorList>
    </citation>
    <scope>NUCLEOTIDE SEQUENCE</scope>
</reference>
<feature type="chain" id="PRO_5036448864" description="DUF19 domain-containing protein" evidence="1">
    <location>
        <begin position="17"/>
        <end position="164"/>
    </location>
</feature>